<evidence type="ECO:0000313" key="4">
    <source>
        <dbReference type="Proteomes" id="UP000679352"/>
    </source>
</evidence>
<dbReference type="CDD" id="cd00293">
    <property type="entry name" value="USP-like"/>
    <property type="match status" value="1"/>
</dbReference>
<dbReference type="AlphaFoldDB" id="A0A975S197"/>
<dbReference type="PANTHER" id="PTHR46268:SF15">
    <property type="entry name" value="UNIVERSAL STRESS PROTEIN HP_0031"/>
    <property type="match status" value="1"/>
</dbReference>
<dbReference type="InterPro" id="IPR006016">
    <property type="entry name" value="UspA"/>
</dbReference>
<dbReference type="InterPro" id="IPR006015">
    <property type="entry name" value="Universal_stress_UspA"/>
</dbReference>
<protein>
    <submittedName>
        <fullName evidence="3">Universal stress protein</fullName>
    </submittedName>
</protein>
<organism evidence="3 4">
    <name type="scientific">Gemmobacter fulvus</name>
    <dbReference type="NCBI Taxonomy" id="2840474"/>
    <lineage>
        <taxon>Bacteria</taxon>
        <taxon>Pseudomonadati</taxon>
        <taxon>Pseudomonadota</taxon>
        <taxon>Alphaproteobacteria</taxon>
        <taxon>Rhodobacterales</taxon>
        <taxon>Paracoccaceae</taxon>
        <taxon>Gemmobacter</taxon>
    </lineage>
</organism>
<dbReference type="Proteomes" id="UP000679352">
    <property type="component" value="Chromosome"/>
</dbReference>
<dbReference type="EMBL" id="CP076361">
    <property type="protein sequence ID" value="QWK89708.1"/>
    <property type="molecule type" value="Genomic_DNA"/>
</dbReference>
<comment type="similarity">
    <text evidence="1">Belongs to the universal stress protein A family.</text>
</comment>
<evidence type="ECO:0000313" key="3">
    <source>
        <dbReference type="EMBL" id="QWK89708.1"/>
    </source>
</evidence>
<sequence>MAYKTLTTIVTSAEEAATTVGAAAQLALALDAHLDILCLGIDRTQIGYSYVGTGGGVLLQIAMDRAEADARSAETAARAAATLQPVNLRWSVETVVAQTGGLGDLVALRARFADLVVLPKPYGKGRGSEAEAALEAALFEGQAPVLVLPDSPASVELPRRIVIGWNQSREAMVAVRRALPLLKRAQTVNITVIDPPQHGPERSDPGGALCQMLVRHGVKAEVSVLARTMPRIADVLTRHLRDMNADLLVMGAYGHSRFREAILGGATRNMLEQAELPVLMAH</sequence>
<dbReference type="Pfam" id="PF00582">
    <property type="entry name" value="Usp"/>
    <property type="match status" value="1"/>
</dbReference>
<reference evidence="3" key="1">
    <citation type="submission" date="2021-06" db="EMBL/GenBank/DDBJ databases">
        <title>Direct submission.</title>
        <authorList>
            <person name="Lee C.-S."/>
            <person name="Jin L."/>
        </authorList>
    </citation>
    <scope>NUCLEOTIDE SEQUENCE</scope>
    <source>
        <strain evidence="3">Con5</strain>
    </source>
</reference>
<feature type="domain" description="UspA" evidence="2">
    <location>
        <begin position="159"/>
        <end position="281"/>
    </location>
</feature>
<name>A0A975S197_9RHOB</name>
<proteinExistence type="inferred from homology"/>
<keyword evidence="4" id="KW-1185">Reference proteome</keyword>
<dbReference type="Gene3D" id="3.40.50.12370">
    <property type="match status" value="1"/>
</dbReference>
<dbReference type="RefSeq" id="WP_215506029.1">
    <property type="nucleotide sequence ID" value="NZ_CP076361.1"/>
</dbReference>
<dbReference type="PANTHER" id="PTHR46268">
    <property type="entry name" value="STRESS RESPONSE PROTEIN NHAX"/>
    <property type="match status" value="1"/>
</dbReference>
<dbReference type="PRINTS" id="PR01438">
    <property type="entry name" value="UNVRSLSTRESS"/>
</dbReference>
<dbReference type="SUPFAM" id="SSF52402">
    <property type="entry name" value="Adenine nucleotide alpha hydrolases-like"/>
    <property type="match status" value="2"/>
</dbReference>
<accession>A0A975S197</accession>
<gene>
    <name evidence="3" type="ORF">KM031_12785</name>
</gene>
<dbReference type="KEGG" id="gfu:KM031_12785"/>
<evidence type="ECO:0000256" key="1">
    <source>
        <dbReference type="ARBA" id="ARBA00008791"/>
    </source>
</evidence>
<evidence type="ECO:0000259" key="2">
    <source>
        <dbReference type="Pfam" id="PF00582"/>
    </source>
</evidence>